<evidence type="ECO:0008006" key="3">
    <source>
        <dbReference type="Google" id="ProtNLM"/>
    </source>
</evidence>
<dbReference type="EMBL" id="JABWDY010042833">
    <property type="protein sequence ID" value="KAF5176373.1"/>
    <property type="molecule type" value="Genomic_DNA"/>
</dbReference>
<comment type="caution">
    <text evidence="1">The sequence shown here is derived from an EMBL/GenBank/DDBJ whole genome shotgun (WGS) entry which is preliminary data.</text>
</comment>
<dbReference type="Proteomes" id="UP000554482">
    <property type="component" value="Unassembled WGS sequence"/>
</dbReference>
<dbReference type="OrthoDB" id="1934940at2759"/>
<evidence type="ECO:0000313" key="1">
    <source>
        <dbReference type="EMBL" id="KAF5176373.1"/>
    </source>
</evidence>
<gene>
    <name evidence="1" type="ORF">FRX31_034040</name>
</gene>
<organism evidence="1 2">
    <name type="scientific">Thalictrum thalictroides</name>
    <name type="common">Rue-anemone</name>
    <name type="synonym">Anemone thalictroides</name>
    <dbReference type="NCBI Taxonomy" id="46969"/>
    <lineage>
        <taxon>Eukaryota</taxon>
        <taxon>Viridiplantae</taxon>
        <taxon>Streptophyta</taxon>
        <taxon>Embryophyta</taxon>
        <taxon>Tracheophyta</taxon>
        <taxon>Spermatophyta</taxon>
        <taxon>Magnoliopsida</taxon>
        <taxon>Ranunculales</taxon>
        <taxon>Ranunculaceae</taxon>
        <taxon>Thalictroideae</taxon>
        <taxon>Thalictrum</taxon>
    </lineage>
</organism>
<accession>A0A7J6UUU4</accession>
<reference evidence="1 2" key="1">
    <citation type="submission" date="2020-06" db="EMBL/GenBank/DDBJ databases">
        <title>Transcriptomic and genomic resources for Thalictrum thalictroides and T. hernandezii: Facilitating candidate gene discovery in an emerging model plant lineage.</title>
        <authorList>
            <person name="Arias T."/>
            <person name="Riano-Pachon D.M."/>
            <person name="Di Stilio V.S."/>
        </authorList>
    </citation>
    <scope>NUCLEOTIDE SEQUENCE [LARGE SCALE GENOMIC DNA]</scope>
    <source>
        <strain evidence="2">cv. WT478/WT964</strain>
        <tissue evidence="1">Leaves</tissue>
    </source>
</reference>
<name>A0A7J6UUU4_THATH</name>
<protein>
    <recommendedName>
        <fullName evidence="3">LisH domain-containing protein</fullName>
    </recommendedName>
</protein>
<sequence length="73" mass="8027">MEEDELIKVLVAYLKKKGMTATELAFQAEQQSRNSSSSASKTDPDIAKQILSLSEKYHGCGYATINGSLISDW</sequence>
<evidence type="ECO:0000313" key="2">
    <source>
        <dbReference type="Proteomes" id="UP000554482"/>
    </source>
</evidence>
<dbReference type="AlphaFoldDB" id="A0A7J6UUU4"/>
<keyword evidence="2" id="KW-1185">Reference proteome</keyword>
<proteinExistence type="predicted"/>